<dbReference type="EMBL" id="LAZR01001713">
    <property type="protein sequence ID" value="KKN40282.1"/>
    <property type="molecule type" value="Genomic_DNA"/>
</dbReference>
<protein>
    <submittedName>
        <fullName evidence="1">Uncharacterized protein</fullName>
    </submittedName>
</protein>
<accession>A0A0F9QTG6</accession>
<evidence type="ECO:0000313" key="1">
    <source>
        <dbReference type="EMBL" id="KKN40282.1"/>
    </source>
</evidence>
<comment type="caution">
    <text evidence="1">The sequence shown here is derived from an EMBL/GenBank/DDBJ whole genome shotgun (WGS) entry which is preliminary data.</text>
</comment>
<sequence>MSTGLTTKTVANQFHFGILFNEESEARDYAATMIQISGIDVVSVEWSSRYMQWGVLVEGPWLEGKTEQEIAVDL</sequence>
<name>A0A0F9QTG6_9ZZZZ</name>
<gene>
    <name evidence="1" type="ORF">LCGC14_0734920</name>
</gene>
<dbReference type="AlphaFoldDB" id="A0A0F9QTG6"/>
<proteinExistence type="predicted"/>
<reference evidence="1" key="1">
    <citation type="journal article" date="2015" name="Nature">
        <title>Complex archaea that bridge the gap between prokaryotes and eukaryotes.</title>
        <authorList>
            <person name="Spang A."/>
            <person name="Saw J.H."/>
            <person name="Jorgensen S.L."/>
            <person name="Zaremba-Niedzwiedzka K."/>
            <person name="Martijn J."/>
            <person name="Lind A.E."/>
            <person name="van Eijk R."/>
            <person name="Schleper C."/>
            <person name="Guy L."/>
            <person name="Ettema T.J."/>
        </authorList>
    </citation>
    <scope>NUCLEOTIDE SEQUENCE</scope>
</reference>
<organism evidence="1">
    <name type="scientific">marine sediment metagenome</name>
    <dbReference type="NCBI Taxonomy" id="412755"/>
    <lineage>
        <taxon>unclassified sequences</taxon>
        <taxon>metagenomes</taxon>
        <taxon>ecological metagenomes</taxon>
    </lineage>
</organism>